<name>A0ABQ4Q715_9BURK</name>
<evidence type="ECO:0000313" key="1">
    <source>
        <dbReference type="EMBL" id="GIZ52839.1"/>
    </source>
</evidence>
<keyword evidence="2" id="KW-1185">Reference proteome</keyword>
<proteinExistence type="predicted"/>
<evidence type="ECO:0000313" key="2">
    <source>
        <dbReference type="Proteomes" id="UP000887222"/>
    </source>
</evidence>
<sequence>MGMHSAMMVAPNQARIRATILRAERAPGTADKWLLEVEICQAMPVRGPQRAEPGLRAPAFTWRPDWDLPLPVQVEADAEYIGGPRQGSFQLLNLHVCP</sequence>
<accession>A0ABQ4Q715</accession>
<protein>
    <submittedName>
        <fullName evidence="1">Uncharacterized protein</fullName>
    </submittedName>
</protein>
<dbReference type="EMBL" id="BPMK01000012">
    <property type="protein sequence ID" value="GIZ52839.1"/>
    <property type="molecule type" value="Genomic_DNA"/>
</dbReference>
<comment type="caution">
    <text evidence="1">The sequence shown here is derived from an EMBL/GenBank/DDBJ whole genome shotgun (WGS) entry which is preliminary data.</text>
</comment>
<gene>
    <name evidence="1" type="ORF">NCCP691_28530</name>
</gene>
<reference evidence="1 2" key="1">
    <citation type="journal article" date="2022" name="Int. J. Syst. Evol. Microbiol.">
        <title>Noviherbaspirillum aridicola sp. nov., isolated from an arid soil in Pakistan.</title>
        <authorList>
            <person name="Khan I.U."/>
            <person name="Saqib M."/>
            <person name="Amin A."/>
            <person name="Hussain F."/>
            <person name="Li L."/>
            <person name="Liu Y.H."/>
            <person name="Fang B.Z."/>
            <person name="Ahmed I."/>
            <person name="Li W.J."/>
        </authorList>
    </citation>
    <scope>NUCLEOTIDE SEQUENCE [LARGE SCALE GENOMIC DNA]</scope>
    <source>
        <strain evidence="1 2">NCCP-691</strain>
    </source>
</reference>
<dbReference type="Proteomes" id="UP000887222">
    <property type="component" value="Unassembled WGS sequence"/>
</dbReference>
<organism evidence="1 2">
    <name type="scientific">Noviherbaspirillum aridicola</name>
    <dbReference type="NCBI Taxonomy" id="2849687"/>
    <lineage>
        <taxon>Bacteria</taxon>
        <taxon>Pseudomonadati</taxon>
        <taxon>Pseudomonadota</taxon>
        <taxon>Betaproteobacteria</taxon>
        <taxon>Burkholderiales</taxon>
        <taxon>Oxalobacteraceae</taxon>
        <taxon>Noviherbaspirillum</taxon>
    </lineage>
</organism>